<comment type="similarity">
    <text evidence="1">Belongs to the sulfatase family.</text>
</comment>
<evidence type="ECO:0000259" key="5">
    <source>
        <dbReference type="Pfam" id="PF00884"/>
    </source>
</evidence>
<evidence type="ECO:0000313" key="7">
    <source>
        <dbReference type="Proteomes" id="UP000270856"/>
    </source>
</evidence>
<dbReference type="InterPro" id="IPR000917">
    <property type="entry name" value="Sulfatase_N"/>
</dbReference>
<dbReference type="InterPro" id="IPR024607">
    <property type="entry name" value="Sulfatase_CS"/>
</dbReference>
<evidence type="ECO:0000313" key="6">
    <source>
        <dbReference type="EMBL" id="RPD93370.1"/>
    </source>
</evidence>
<evidence type="ECO:0000256" key="2">
    <source>
        <dbReference type="ARBA" id="ARBA00022723"/>
    </source>
</evidence>
<dbReference type="Gene3D" id="3.30.1120.10">
    <property type="match status" value="1"/>
</dbReference>
<dbReference type="SUPFAM" id="SSF53649">
    <property type="entry name" value="Alkaline phosphatase-like"/>
    <property type="match status" value="1"/>
</dbReference>
<dbReference type="GO" id="GO:0004065">
    <property type="term" value="F:arylsulfatase activity"/>
    <property type="evidence" value="ECO:0007669"/>
    <property type="project" value="TreeGrafter"/>
</dbReference>
<dbReference type="PANTHER" id="PTHR42693">
    <property type="entry name" value="ARYLSULFATASE FAMILY MEMBER"/>
    <property type="match status" value="1"/>
</dbReference>
<dbReference type="GO" id="GO:0046872">
    <property type="term" value="F:metal ion binding"/>
    <property type="evidence" value="ECO:0007669"/>
    <property type="project" value="UniProtKB-KW"/>
</dbReference>
<protein>
    <submittedName>
        <fullName evidence="6">Sulfatase</fullName>
    </submittedName>
</protein>
<feature type="domain" description="Sulfatase N-terminal" evidence="5">
    <location>
        <begin position="39"/>
        <end position="364"/>
    </location>
</feature>
<dbReference type="InterPro" id="IPR017850">
    <property type="entry name" value="Alkaline_phosphatase_core_sf"/>
</dbReference>
<organism evidence="6 7">
    <name type="scientific">Aureibaculum marinum</name>
    <dbReference type="NCBI Taxonomy" id="2487930"/>
    <lineage>
        <taxon>Bacteria</taxon>
        <taxon>Pseudomonadati</taxon>
        <taxon>Bacteroidota</taxon>
        <taxon>Flavobacteriia</taxon>
        <taxon>Flavobacteriales</taxon>
        <taxon>Flavobacteriaceae</taxon>
        <taxon>Aureibaculum</taxon>
    </lineage>
</organism>
<keyword evidence="2" id="KW-0479">Metal-binding</keyword>
<keyword evidence="3" id="KW-0378">Hydrolase</keyword>
<dbReference type="Proteomes" id="UP000270856">
    <property type="component" value="Unassembled WGS sequence"/>
</dbReference>
<evidence type="ECO:0000256" key="4">
    <source>
        <dbReference type="ARBA" id="ARBA00022837"/>
    </source>
</evidence>
<dbReference type="Pfam" id="PF00884">
    <property type="entry name" value="Sulfatase"/>
    <property type="match status" value="1"/>
</dbReference>
<name>A0A3N4NMP7_9FLAO</name>
<dbReference type="PROSITE" id="PS51257">
    <property type="entry name" value="PROKAR_LIPOPROTEIN"/>
    <property type="match status" value="1"/>
</dbReference>
<keyword evidence="7" id="KW-1185">Reference proteome</keyword>
<evidence type="ECO:0000256" key="3">
    <source>
        <dbReference type="ARBA" id="ARBA00022801"/>
    </source>
</evidence>
<dbReference type="OrthoDB" id="9764377at2"/>
<evidence type="ECO:0000256" key="1">
    <source>
        <dbReference type="ARBA" id="ARBA00008779"/>
    </source>
</evidence>
<dbReference type="PROSITE" id="PS00149">
    <property type="entry name" value="SULFATASE_2"/>
    <property type="match status" value="1"/>
</dbReference>
<sequence length="491" mass="55938">MKKIIVILIGITTFIYGCSNSKVKEEKVVGKTDKHVERPNILLILCDDLGYSDVGFNGAKDIKTPALDKLAKNGTIFSSAYVAHPFCGPSRTSLMTGRYSHKIGAQFNLPPNSETIGKGVALSETFISKVLQESGYATGVVGKWHLGATSKYHPNNRGFDDFYGFLGGGHKYFPEEYLATYEKQKKEGKKVIFEYLLPLEHNGKEVREKEYLTDALSHQAIRFMKDASEKDKPFFMYLSYNAPHVPLEAKKEDLEKFAFIKDEKRRAYAAMVYAVDRGVNEIEKALKDIGEFDNTLIVFLSDNGGKTTKGATNYPLSKGKGSTQEGGYRVPMFFHWPNNVPAGKYYDYPVSSLDFYPTFAKLANATIPEGKMLDGKDIWNDFLAGKNPHKDENIYVLRHREGYTDVGARYNQWKALKVEQKPWQLFNIEEDLGEQNDLSDKYPDILKELVLKTSEWSKTHKQPKWFHDEQTGIEWRKDSMPHFDRTFSLEP</sequence>
<dbReference type="Gene3D" id="3.40.720.10">
    <property type="entry name" value="Alkaline Phosphatase, subunit A"/>
    <property type="match status" value="1"/>
</dbReference>
<dbReference type="PANTHER" id="PTHR42693:SF53">
    <property type="entry name" value="ENDO-4-O-SULFATASE"/>
    <property type="match status" value="1"/>
</dbReference>
<gene>
    <name evidence="6" type="ORF">EGM88_12775</name>
</gene>
<dbReference type="AlphaFoldDB" id="A0A3N4NMP7"/>
<dbReference type="RefSeq" id="WP_123898810.1">
    <property type="nucleotide sequence ID" value="NZ_RPFJ01000030.1"/>
</dbReference>
<proteinExistence type="inferred from homology"/>
<keyword evidence="4" id="KW-0106">Calcium</keyword>
<accession>A0A3N4NMP7</accession>
<dbReference type="EMBL" id="RPFJ01000030">
    <property type="protein sequence ID" value="RPD93370.1"/>
    <property type="molecule type" value="Genomic_DNA"/>
</dbReference>
<reference evidence="6 7" key="1">
    <citation type="submission" date="2018-11" db="EMBL/GenBank/DDBJ databases">
        <title>Aureibaculum marinum gen. nov., sp. nov., a member of the family Flavobacteriaceae isolated from the Bohai Sea.</title>
        <authorList>
            <person name="Ji X."/>
        </authorList>
    </citation>
    <scope>NUCLEOTIDE SEQUENCE [LARGE SCALE GENOMIC DNA]</scope>
    <source>
        <strain evidence="6 7">BH-SD17</strain>
    </source>
</reference>
<comment type="caution">
    <text evidence="6">The sequence shown here is derived from an EMBL/GenBank/DDBJ whole genome shotgun (WGS) entry which is preliminary data.</text>
</comment>
<dbReference type="InterPro" id="IPR050738">
    <property type="entry name" value="Sulfatase"/>
</dbReference>